<sequence>MSSFTHLERFHYFSSADVLCLFINLNHRIQQLICKRGFFHRLNLSSASLYQFDTLLALVINIEVSPLQLSRFPHLPHLTTLRLCFETNIVFAPIIGFCRIYHTADRTSRNIRRGYSATTEYTSLAEFRPELRSGSPTMGCQANRISSQLSSTFFATNTTIFKPRGLQ</sequence>
<accession>A0A813QDN4</accession>
<evidence type="ECO:0000313" key="2">
    <source>
        <dbReference type="Proteomes" id="UP000663852"/>
    </source>
</evidence>
<comment type="caution">
    <text evidence="1">The sequence shown here is derived from an EMBL/GenBank/DDBJ whole genome shotgun (WGS) entry which is preliminary data.</text>
</comment>
<dbReference type="EMBL" id="CAJNOJ010000007">
    <property type="protein sequence ID" value="CAF0765576.1"/>
    <property type="molecule type" value="Genomic_DNA"/>
</dbReference>
<organism evidence="1 2">
    <name type="scientific">Adineta ricciae</name>
    <name type="common">Rotifer</name>
    <dbReference type="NCBI Taxonomy" id="249248"/>
    <lineage>
        <taxon>Eukaryota</taxon>
        <taxon>Metazoa</taxon>
        <taxon>Spiralia</taxon>
        <taxon>Gnathifera</taxon>
        <taxon>Rotifera</taxon>
        <taxon>Eurotatoria</taxon>
        <taxon>Bdelloidea</taxon>
        <taxon>Adinetida</taxon>
        <taxon>Adinetidae</taxon>
        <taxon>Adineta</taxon>
    </lineage>
</organism>
<dbReference type="AlphaFoldDB" id="A0A813QDN4"/>
<name>A0A813QDN4_ADIRI</name>
<gene>
    <name evidence="1" type="ORF">EDS130_LOCUS3030</name>
</gene>
<dbReference type="Proteomes" id="UP000663852">
    <property type="component" value="Unassembled WGS sequence"/>
</dbReference>
<evidence type="ECO:0000313" key="1">
    <source>
        <dbReference type="EMBL" id="CAF0765576.1"/>
    </source>
</evidence>
<proteinExistence type="predicted"/>
<dbReference type="OrthoDB" id="10046393at2759"/>
<reference evidence="1" key="1">
    <citation type="submission" date="2021-02" db="EMBL/GenBank/DDBJ databases">
        <authorList>
            <person name="Nowell W R."/>
        </authorList>
    </citation>
    <scope>NUCLEOTIDE SEQUENCE</scope>
</reference>
<protein>
    <submittedName>
        <fullName evidence="1">Uncharacterized protein</fullName>
    </submittedName>
</protein>